<feature type="domain" description="SH3" evidence="19">
    <location>
        <begin position="81"/>
        <end position="150"/>
    </location>
</feature>
<evidence type="ECO:0000256" key="9">
    <source>
        <dbReference type="ARBA" id="ARBA00022673"/>
    </source>
</evidence>
<keyword evidence="4 17" id="KW-0728">SH3 domain</keyword>
<keyword evidence="13" id="KW-0472">Membrane</keyword>
<dbReference type="AlphaFoldDB" id="A0A8C5B721"/>
<proteinExistence type="inferred from homology"/>
<feature type="compositionally biased region" description="Polar residues" evidence="18">
    <location>
        <begin position="566"/>
        <end position="578"/>
    </location>
</feature>
<evidence type="ECO:0000256" key="15">
    <source>
        <dbReference type="ARBA" id="ARBA00030525"/>
    </source>
</evidence>
<evidence type="ECO:0000256" key="11">
    <source>
        <dbReference type="ARBA" id="ARBA00022882"/>
    </source>
</evidence>
<name>A0A8C5B721_GADMO</name>
<keyword evidence="9" id="KW-0107">Calcium channel</keyword>
<keyword evidence="5" id="KW-0813">Transport</keyword>
<feature type="compositionally biased region" description="Basic and acidic residues" evidence="18">
    <location>
        <begin position="604"/>
        <end position="616"/>
    </location>
</feature>
<accession>A0A8C5B721</accession>
<dbReference type="SUPFAM" id="SSF50044">
    <property type="entry name" value="SH3-domain"/>
    <property type="match status" value="1"/>
</dbReference>
<feature type="compositionally biased region" description="Acidic residues" evidence="18">
    <location>
        <begin position="556"/>
        <end position="565"/>
    </location>
</feature>
<dbReference type="InterPro" id="IPR000584">
    <property type="entry name" value="VDCC_L_bsu"/>
</dbReference>
<dbReference type="InterPro" id="IPR001452">
    <property type="entry name" value="SH3_domain"/>
</dbReference>
<evidence type="ECO:0000256" key="2">
    <source>
        <dbReference type="ARBA" id="ARBA00010836"/>
    </source>
</evidence>
<dbReference type="PANTHER" id="PTHR11824">
    <property type="entry name" value="VOLTAGE-DEPENDENT CALCIUM CHANNEL BETA SUBUNIT"/>
    <property type="match status" value="1"/>
</dbReference>
<dbReference type="Gene3D" id="2.30.30.40">
    <property type="entry name" value="SH3 Domains"/>
    <property type="match status" value="1"/>
</dbReference>
<evidence type="ECO:0000256" key="4">
    <source>
        <dbReference type="ARBA" id="ARBA00022443"/>
    </source>
</evidence>
<feature type="compositionally biased region" description="Low complexity" evidence="18">
    <location>
        <begin position="24"/>
        <end position="34"/>
    </location>
</feature>
<evidence type="ECO:0000256" key="1">
    <source>
        <dbReference type="ARBA" id="ARBA00004278"/>
    </source>
</evidence>
<dbReference type="GO" id="GO:0042383">
    <property type="term" value="C:sarcolemma"/>
    <property type="evidence" value="ECO:0007669"/>
    <property type="project" value="UniProtKB-SubCell"/>
</dbReference>
<evidence type="ECO:0000256" key="3">
    <source>
        <dbReference type="ARBA" id="ARBA00019007"/>
    </source>
</evidence>
<keyword evidence="7" id="KW-0597">Phosphoprotein</keyword>
<dbReference type="Pfam" id="PF00625">
    <property type="entry name" value="Guanylate_kin"/>
    <property type="match status" value="1"/>
</dbReference>
<feature type="compositionally biased region" description="Polar residues" evidence="18">
    <location>
        <begin position="591"/>
        <end position="603"/>
    </location>
</feature>
<dbReference type="Pfam" id="PF12052">
    <property type="entry name" value="VGCC_beta4Aa_N"/>
    <property type="match status" value="1"/>
</dbReference>
<evidence type="ECO:0000259" key="19">
    <source>
        <dbReference type="PROSITE" id="PS50002"/>
    </source>
</evidence>
<dbReference type="Ensembl" id="ENSGMOT00000071654.1">
    <property type="protein sequence ID" value="ENSGMOP00000042100.1"/>
    <property type="gene ID" value="ENSGMOG00000005267.2"/>
</dbReference>
<dbReference type="SUPFAM" id="SSF52540">
    <property type="entry name" value="P-loop containing nucleoside triphosphate hydrolases"/>
    <property type="match status" value="1"/>
</dbReference>
<comment type="subcellular location">
    <subcellularLocation>
        <location evidence="1">Cell membrane</location>
        <location evidence="1">Sarcolemma</location>
        <topology evidence="1">Peripheral membrane protein</topology>
        <orientation evidence="1">Cytoplasmic side</orientation>
    </subcellularLocation>
</comment>
<evidence type="ECO:0000256" key="6">
    <source>
        <dbReference type="ARBA" id="ARBA00022475"/>
    </source>
</evidence>
<evidence type="ECO:0000256" key="8">
    <source>
        <dbReference type="ARBA" id="ARBA00022568"/>
    </source>
</evidence>
<dbReference type="PROSITE" id="PS50002">
    <property type="entry name" value="SH3"/>
    <property type="match status" value="1"/>
</dbReference>
<dbReference type="Proteomes" id="UP000694546">
    <property type="component" value="Chromosome 2"/>
</dbReference>
<feature type="region of interest" description="Disordered" evidence="18">
    <location>
        <begin position="458"/>
        <end position="616"/>
    </location>
</feature>
<comment type="function">
    <text evidence="16">Regulatory subunit of L-type calcium channels. Regulates the activity of L-type calcium channels that contain CACNA1A as pore-forming subunit. Regulates the activity of L-type calcium channels that contain CACNA1C as pore-forming subunit and increases the presence of the channel complex at the cell membrane. Required for functional expression L-type calcium channels that contain CACNA1D as pore-forming subunit. Regulates the activity of L-type calcium channels that contain CACNA1B as pore-forming subunit.</text>
</comment>
<evidence type="ECO:0000256" key="10">
    <source>
        <dbReference type="ARBA" id="ARBA00022837"/>
    </source>
</evidence>
<feature type="compositionally biased region" description="Polar residues" evidence="18">
    <location>
        <begin position="195"/>
        <end position="205"/>
    </location>
</feature>
<feature type="region of interest" description="Disordered" evidence="18">
    <location>
        <begin position="177"/>
        <end position="205"/>
    </location>
</feature>
<evidence type="ECO:0000256" key="7">
    <source>
        <dbReference type="ARBA" id="ARBA00022553"/>
    </source>
</evidence>
<keyword evidence="10" id="KW-0106">Calcium</keyword>
<feature type="compositionally biased region" description="Polar residues" evidence="18">
    <location>
        <begin position="35"/>
        <end position="52"/>
    </location>
</feature>
<dbReference type="InterPro" id="IPR027417">
    <property type="entry name" value="P-loop_NTPase"/>
</dbReference>
<evidence type="ECO:0000256" key="17">
    <source>
        <dbReference type="PROSITE-ProRule" id="PRU00192"/>
    </source>
</evidence>
<gene>
    <name evidence="20" type="primary">cacnb1</name>
</gene>
<dbReference type="Gene3D" id="3.40.50.300">
    <property type="entry name" value="P-loop containing nucleotide triphosphate hydrolases"/>
    <property type="match status" value="1"/>
</dbReference>
<evidence type="ECO:0000256" key="14">
    <source>
        <dbReference type="ARBA" id="ARBA00023303"/>
    </source>
</evidence>
<keyword evidence="8" id="KW-0109">Calcium transport</keyword>
<dbReference type="PRINTS" id="PR01627">
    <property type="entry name" value="LCACHANNELB1"/>
</dbReference>
<keyword evidence="11" id="KW-0851">Voltage-gated channel</keyword>
<sequence>MFEPHPHAQGKYAKRKSRFKRSDGSTSSDTTSNSFVRQGSADSYTSRPSDSDVSLEEDPEALRKEADRQALATLEKAKTKPVAFAVRTNVGYNSGPNDEVPVQGMAISFEAKDFLHIKEKYNNDWWIGRLVKEGCEVGFIPSPVKLENTRLLQEQRMRQNRLTHVDMTTVTFDVDPLDLDFEEPPDSQGDPRSPKGTSGSVTSPQANAHRLPFFKKMEHVPPYDVVPSMRPIILVGPSLKGYEVTDMMQKALFDFLKHKFEGRISITRVTADISLAKRSVLNNPSKHTIIERSSTRSSLAEVQSEIERIFELARTLQLVALDADTINHPSQLAKTSLAPIIVYIKIASPKVLQRLIKSRGKSQAKHLNVQMVAADKLAQCPPELFDIILDENQLEDACEHLADYLEAYWKATHPPSSNPPNPLLNRTMATAALAASPEPVSNLQGPYLLPGEQKREIPLTECGGSGSLHDYLTDLGGKPQPPPQQHPQQQKTNLGRGLSRQDTFDSETQGSRDSAYTEAGDSCMDIETDPCEDSQPYGGGGGGLRPAAHHSRQASWEDEGAEPDQENLNQPVMPSQQPRHGRGKLRERYCQDTSETGNNVGRNKNQDDWGRDVYIR</sequence>
<dbReference type="SMART" id="SM00072">
    <property type="entry name" value="GuKc"/>
    <property type="match status" value="1"/>
</dbReference>
<evidence type="ECO:0000313" key="20">
    <source>
        <dbReference type="Ensembl" id="ENSGMOP00000042100.1"/>
    </source>
</evidence>
<evidence type="ECO:0000256" key="12">
    <source>
        <dbReference type="ARBA" id="ARBA00023065"/>
    </source>
</evidence>
<keyword evidence="21" id="KW-1185">Reference proteome</keyword>
<dbReference type="GO" id="GO:0005891">
    <property type="term" value="C:voltage-gated calcium channel complex"/>
    <property type="evidence" value="ECO:0007669"/>
    <property type="project" value="InterPro"/>
</dbReference>
<dbReference type="InterPro" id="IPR005443">
    <property type="entry name" value="VDCC_L_b1su"/>
</dbReference>
<dbReference type="PRINTS" id="PR01626">
    <property type="entry name" value="LCACHANNELB"/>
</dbReference>
<reference evidence="20" key="2">
    <citation type="submission" date="2025-09" db="UniProtKB">
        <authorList>
            <consortium name="Ensembl"/>
        </authorList>
    </citation>
    <scope>IDENTIFICATION</scope>
</reference>
<dbReference type="InterPro" id="IPR008145">
    <property type="entry name" value="GK/Ca_channel_bsu"/>
</dbReference>
<keyword evidence="12" id="KW-0406">Ion transport</keyword>
<dbReference type="InterPro" id="IPR036028">
    <property type="entry name" value="SH3-like_dom_sf"/>
</dbReference>
<organism evidence="20 21">
    <name type="scientific">Gadus morhua</name>
    <name type="common">Atlantic cod</name>
    <dbReference type="NCBI Taxonomy" id="8049"/>
    <lineage>
        <taxon>Eukaryota</taxon>
        <taxon>Metazoa</taxon>
        <taxon>Chordata</taxon>
        <taxon>Craniata</taxon>
        <taxon>Vertebrata</taxon>
        <taxon>Euteleostomi</taxon>
        <taxon>Actinopterygii</taxon>
        <taxon>Neopterygii</taxon>
        <taxon>Teleostei</taxon>
        <taxon>Neoteleostei</taxon>
        <taxon>Acanthomorphata</taxon>
        <taxon>Zeiogadaria</taxon>
        <taxon>Gadariae</taxon>
        <taxon>Gadiformes</taxon>
        <taxon>Gadoidei</taxon>
        <taxon>Gadidae</taxon>
        <taxon>Gadus</taxon>
    </lineage>
</organism>
<evidence type="ECO:0000256" key="13">
    <source>
        <dbReference type="ARBA" id="ARBA00023136"/>
    </source>
</evidence>
<comment type="similarity">
    <text evidence="2">Belongs to the calcium channel beta subunit family.</text>
</comment>
<evidence type="ECO:0000256" key="5">
    <source>
        <dbReference type="ARBA" id="ARBA00022448"/>
    </source>
</evidence>
<dbReference type="GO" id="GO:0005245">
    <property type="term" value="F:voltage-gated calcium channel activity"/>
    <property type="evidence" value="ECO:0007669"/>
    <property type="project" value="InterPro"/>
</dbReference>
<feature type="region of interest" description="Disordered" evidence="18">
    <location>
        <begin position="1"/>
        <end position="62"/>
    </location>
</feature>
<dbReference type="InterPro" id="IPR046937">
    <property type="entry name" value="CAB1-4_N_A-dom"/>
</dbReference>
<keyword evidence="14" id="KW-0407">Ion channel</keyword>
<evidence type="ECO:0000313" key="21">
    <source>
        <dbReference type="Proteomes" id="UP000694546"/>
    </source>
</evidence>
<keyword evidence="6" id="KW-1003">Cell membrane</keyword>
<reference evidence="20" key="1">
    <citation type="submission" date="2025-08" db="UniProtKB">
        <authorList>
            <consortium name="Ensembl"/>
        </authorList>
    </citation>
    <scope>IDENTIFICATION</scope>
</reference>
<protein>
    <recommendedName>
        <fullName evidence="3">Voltage-dependent L-type calcium channel subunit beta-1</fullName>
    </recommendedName>
    <alternativeName>
        <fullName evidence="15">Calcium channel voltage-dependent subunit beta 1</fullName>
    </alternativeName>
</protein>
<evidence type="ECO:0000256" key="16">
    <source>
        <dbReference type="ARBA" id="ARBA00045982"/>
    </source>
</evidence>
<evidence type="ECO:0000256" key="18">
    <source>
        <dbReference type="SAM" id="MobiDB-lite"/>
    </source>
</evidence>
<dbReference type="GeneTree" id="ENSGT00950000182837"/>